<sequence length="68" mass="6257">MDSGSPGGGLAGAHAGVGGGTIMVFSSSPGRPSTAAAGPPCTGAGSGPTEYTSIGASQFEHLPSVPGV</sequence>
<dbReference type="AlphaFoldDB" id="A0A6L3VG71"/>
<feature type="compositionally biased region" description="Gly residues" evidence="1">
    <location>
        <begin position="1"/>
        <end position="21"/>
    </location>
</feature>
<feature type="region of interest" description="Disordered" evidence="1">
    <location>
        <begin position="1"/>
        <end position="68"/>
    </location>
</feature>
<feature type="compositionally biased region" description="Low complexity" evidence="1">
    <location>
        <begin position="32"/>
        <end position="49"/>
    </location>
</feature>
<comment type="caution">
    <text evidence="2">The sequence shown here is derived from an EMBL/GenBank/DDBJ whole genome shotgun (WGS) entry which is preliminary data.</text>
</comment>
<evidence type="ECO:0000256" key="1">
    <source>
        <dbReference type="SAM" id="MobiDB-lite"/>
    </source>
</evidence>
<accession>A0A6L3VG71</accession>
<proteinExistence type="predicted"/>
<organism evidence="2 3">
    <name type="scientific">Actinomadura montaniterrae</name>
    <dbReference type="NCBI Taxonomy" id="1803903"/>
    <lineage>
        <taxon>Bacteria</taxon>
        <taxon>Bacillati</taxon>
        <taxon>Actinomycetota</taxon>
        <taxon>Actinomycetes</taxon>
        <taxon>Streptosporangiales</taxon>
        <taxon>Thermomonosporaceae</taxon>
        <taxon>Actinomadura</taxon>
    </lineage>
</organism>
<evidence type="ECO:0000313" key="3">
    <source>
        <dbReference type="Proteomes" id="UP000483004"/>
    </source>
</evidence>
<evidence type="ECO:0000313" key="2">
    <source>
        <dbReference type="EMBL" id="KAB2357774.1"/>
    </source>
</evidence>
<keyword evidence="3" id="KW-1185">Reference proteome</keyword>
<gene>
    <name evidence="2" type="ORF">F9B16_48285</name>
</gene>
<dbReference type="Proteomes" id="UP000483004">
    <property type="component" value="Unassembled WGS sequence"/>
</dbReference>
<protein>
    <submittedName>
        <fullName evidence="2">Uncharacterized protein</fullName>
    </submittedName>
</protein>
<dbReference type="EMBL" id="WBMR01000356">
    <property type="protein sequence ID" value="KAB2357774.1"/>
    <property type="molecule type" value="Genomic_DNA"/>
</dbReference>
<reference evidence="2 3" key="1">
    <citation type="submission" date="2019-09" db="EMBL/GenBank/DDBJ databases">
        <title>Actinomadura physcomitrii sp. nov., a novel actinomycete isolated from moss [Physcomitrium sphaericum (Ludw) Fuernr].</title>
        <authorList>
            <person name="Liu C."/>
            <person name="Zhuang X."/>
        </authorList>
    </citation>
    <scope>NUCLEOTIDE SEQUENCE [LARGE SCALE GENOMIC DNA]</scope>
    <source>
        <strain evidence="2 3">CYP1-1B</strain>
    </source>
</reference>
<name>A0A6L3VG71_9ACTN</name>